<dbReference type="Proteomes" id="UP000663193">
    <property type="component" value="Chromosome 6"/>
</dbReference>
<feature type="region of interest" description="Disordered" evidence="1">
    <location>
        <begin position="52"/>
        <end position="76"/>
    </location>
</feature>
<keyword evidence="3" id="KW-1185">Reference proteome</keyword>
<reference evidence="3" key="1">
    <citation type="journal article" date="2021" name="BMC Genomics">
        <title>Chromosome-level genome assembly and manually-curated proteome of model necrotroph Parastagonospora nodorum Sn15 reveals a genome-wide trove of candidate effector homologs, and redundancy of virulence-related functions within an accessory chromosome.</title>
        <authorList>
            <person name="Bertazzoni S."/>
            <person name="Jones D.A.B."/>
            <person name="Phan H.T."/>
            <person name="Tan K.-C."/>
            <person name="Hane J.K."/>
        </authorList>
    </citation>
    <scope>NUCLEOTIDE SEQUENCE [LARGE SCALE GENOMIC DNA]</scope>
    <source>
        <strain evidence="3">SN15 / ATCC MYA-4574 / FGSC 10173)</strain>
    </source>
</reference>
<name>A0A7U2I1W8_PHANO</name>
<evidence type="ECO:0000313" key="3">
    <source>
        <dbReference type="Proteomes" id="UP000663193"/>
    </source>
</evidence>
<dbReference type="EMBL" id="CP069028">
    <property type="protein sequence ID" value="QRC96372.1"/>
    <property type="molecule type" value="Genomic_DNA"/>
</dbReference>
<evidence type="ECO:0000313" key="2">
    <source>
        <dbReference type="EMBL" id="QRC96372.1"/>
    </source>
</evidence>
<dbReference type="VEuPathDB" id="FungiDB:JI435_433530"/>
<organism evidence="2 3">
    <name type="scientific">Phaeosphaeria nodorum (strain SN15 / ATCC MYA-4574 / FGSC 10173)</name>
    <name type="common">Glume blotch fungus</name>
    <name type="synonym">Parastagonospora nodorum</name>
    <dbReference type="NCBI Taxonomy" id="321614"/>
    <lineage>
        <taxon>Eukaryota</taxon>
        <taxon>Fungi</taxon>
        <taxon>Dikarya</taxon>
        <taxon>Ascomycota</taxon>
        <taxon>Pezizomycotina</taxon>
        <taxon>Dothideomycetes</taxon>
        <taxon>Pleosporomycetidae</taxon>
        <taxon>Pleosporales</taxon>
        <taxon>Pleosporineae</taxon>
        <taxon>Phaeosphaeriaceae</taxon>
        <taxon>Parastagonospora</taxon>
    </lineage>
</organism>
<sequence>MRSSIPYINSRCYVDATYSARLGPGEMKVVRLACRAAYAWTAFAKANYTSMRTGNRSRGKFNSESREQTLTTQDSEDLILDSARVRANLNGERSPLEAGPKASS</sequence>
<accession>A0A7U2I1W8</accession>
<dbReference type="AlphaFoldDB" id="A0A7U2I1W8"/>
<protein>
    <submittedName>
        <fullName evidence="2">Uncharacterized protein</fullName>
    </submittedName>
</protein>
<proteinExistence type="predicted"/>
<gene>
    <name evidence="2" type="ORF">JI435_433530</name>
</gene>
<evidence type="ECO:0000256" key="1">
    <source>
        <dbReference type="SAM" id="MobiDB-lite"/>
    </source>
</evidence>